<dbReference type="Gene3D" id="3.60.10.10">
    <property type="entry name" value="Endonuclease/exonuclease/phosphatase"/>
    <property type="match status" value="1"/>
</dbReference>
<dbReference type="Proteomes" id="UP000235220">
    <property type="component" value="Chromosome 1"/>
</dbReference>
<dbReference type="InterPro" id="IPR036691">
    <property type="entry name" value="Endo/exonu/phosph_ase_sf"/>
</dbReference>
<sequence>MNCLSWNCQGLGNPRIVNNLQLMVQNKSPKFVFLMETKCNRFKLETVKRQLKFDNSFVVDSIGARGGLAFLWKEEAEAEVVSYTQHHISLIVKEMRAGGYWILTDFYGNPITSKRHESWKLLQALTPTRSTSWVCIGDFNEILRYDEKWGGPLRPYNQMEAFREAVCRCGLNDMGFNGGKFTWSNGRYGKAFTKERLDRAFCNNAWANLFVNSKVYTLPTLNSDHSPLWIVMDLMHPSLIRSQRPCRFEAWWTLKASCFKAVEEAWDIPRVAPSKILQIVEGLKYYKQKLSQWSNQQRVDHKREVKEQLKLISTLQDRNTGHLNEEIKQVQKRVDSLLEAKNLKWKQRARKSG</sequence>
<dbReference type="RefSeq" id="XP_035546500.1">
    <property type="nucleotide sequence ID" value="XM_035690607.1"/>
</dbReference>
<dbReference type="PANTHER" id="PTHR35218:SF9">
    <property type="entry name" value="ENDONUCLEASE_EXONUCLEASE_PHOSPHATASE DOMAIN-CONTAINING PROTEIN"/>
    <property type="match status" value="1"/>
</dbReference>
<protein>
    <submittedName>
        <fullName evidence="3">Uncharacterized protein LOC118348588</fullName>
    </submittedName>
</protein>
<dbReference type="KEGG" id="jre:118348588"/>
<proteinExistence type="predicted"/>
<dbReference type="GO" id="GO:0003824">
    <property type="term" value="F:catalytic activity"/>
    <property type="evidence" value="ECO:0007669"/>
    <property type="project" value="InterPro"/>
</dbReference>
<dbReference type="GeneID" id="118348588"/>
<name>A0A6P9EE30_JUGRE</name>
<dbReference type="InParanoid" id="A0A6P9EE30"/>
<evidence type="ECO:0000313" key="2">
    <source>
        <dbReference type="Proteomes" id="UP000235220"/>
    </source>
</evidence>
<reference evidence="3" key="1">
    <citation type="submission" date="2025-08" db="UniProtKB">
        <authorList>
            <consortium name="RefSeq"/>
        </authorList>
    </citation>
    <scope>IDENTIFICATION</scope>
    <source>
        <tissue evidence="3">Leaves</tissue>
    </source>
</reference>
<evidence type="ECO:0000313" key="3">
    <source>
        <dbReference type="RefSeq" id="XP_035546500.1"/>
    </source>
</evidence>
<dbReference type="AlphaFoldDB" id="A0A6P9EE30"/>
<dbReference type="InterPro" id="IPR005135">
    <property type="entry name" value="Endo/exonuclease/phosphatase"/>
</dbReference>
<gene>
    <name evidence="3" type="primary">LOC118348588</name>
</gene>
<dbReference type="PANTHER" id="PTHR35218">
    <property type="entry name" value="RNASE H DOMAIN-CONTAINING PROTEIN"/>
    <property type="match status" value="1"/>
</dbReference>
<dbReference type="SUPFAM" id="SSF56219">
    <property type="entry name" value="DNase I-like"/>
    <property type="match status" value="1"/>
</dbReference>
<dbReference type="Pfam" id="PF03372">
    <property type="entry name" value="Exo_endo_phos"/>
    <property type="match status" value="1"/>
</dbReference>
<dbReference type="OrthoDB" id="1001388at2759"/>
<evidence type="ECO:0000259" key="1">
    <source>
        <dbReference type="Pfam" id="PF03372"/>
    </source>
</evidence>
<organism evidence="2 3">
    <name type="scientific">Juglans regia</name>
    <name type="common">English walnut</name>
    <dbReference type="NCBI Taxonomy" id="51240"/>
    <lineage>
        <taxon>Eukaryota</taxon>
        <taxon>Viridiplantae</taxon>
        <taxon>Streptophyta</taxon>
        <taxon>Embryophyta</taxon>
        <taxon>Tracheophyta</taxon>
        <taxon>Spermatophyta</taxon>
        <taxon>Magnoliopsida</taxon>
        <taxon>eudicotyledons</taxon>
        <taxon>Gunneridae</taxon>
        <taxon>Pentapetalae</taxon>
        <taxon>rosids</taxon>
        <taxon>fabids</taxon>
        <taxon>Fagales</taxon>
        <taxon>Juglandaceae</taxon>
        <taxon>Juglans</taxon>
    </lineage>
</organism>
<feature type="domain" description="Endonuclease/exonuclease/phosphatase" evidence="1">
    <location>
        <begin position="4"/>
        <end position="210"/>
    </location>
</feature>
<accession>A0A6P9EE30</accession>
<keyword evidence="2" id="KW-1185">Reference proteome</keyword>